<name>A0A2P2KSJ7_RHIMU</name>
<reference evidence="2" key="1">
    <citation type="submission" date="2018-02" db="EMBL/GenBank/DDBJ databases">
        <title>Rhizophora mucronata_Transcriptome.</title>
        <authorList>
            <person name="Meera S.P."/>
            <person name="Sreeshan A."/>
            <person name="Augustine A."/>
        </authorList>
    </citation>
    <scope>NUCLEOTIDE SEQUENCE</scope>
    <source>
        <tissue evidence="2">Leaf</tissue>
    </source>
</reference>
<sequence>MGKPKQNQVESHSEDAKEDMLLAVEQISAFSIIIINSMRINISFFFCWRDFKHLTSSAS</sequence>
<dbReference type="EMBL" id="GGEC01028221">
    <property type="protein sequence ID" value="MBX08705.1"/>
    <property type="molecule type" value="Transcribed_RNA"/>
</dbReference>
<evidence type="ECO:0000256" key="1">
    <source>
        <dbReference type="SAM" id="Phobius"/>
    </source>
</evidence>
<proteinExistence type="predicted"/>
<evidence type="ECO:0000313" key="2">
    <source>
        <dbReference type="EMBL" id="MBX08705.1"/>
    </source>
</evidence>
<keyword evidence="1" id="KW-0472">Membrane</keyword>
<keyword evidence="1" id="KW-0812">Transmembrane</keyword>
<dbReference type="AlphaFoldDB" id="A0A2P2KSJ7"/>
<organism evidence="2">
    <name type="scientific">Rhizophora mucronata</name>
    <name type="common">Asiatic mangrove</name>
    <dbReference type="NCBI Taxonomy" id="61149"/>
    <lineage>
        <taxon>Eukaryota</taxon>
        <taxon>Viridiplantae</taxon>
        <taxon>Streptophyta</taxon>
        <taxon>Embryophyta</taxon>
        <taxon>Tracheophyta</taxon>
        <taxon>Spermatophyta</taxon>
        <taxon>Magnoliopsida</taxon>
        <taxon>eudicotyledons</taxon>
        <taxon>Gunneridae</taxon>
        <taxon>Pentapetalae</taxon>
        <taxon>rosids</taxon>
        <taxon>fabids</taxon>
        <taxon>Malpighiales</taxon>
        <taxon>Rhizophoraceae</taxon>
        <taxon>Rhizophora</taxon>
    </lineage>
</organism>
<keyword evidence="1" id="KW-1133">Transmembrane helix</keyword>
<protein>
    <submittedName>
        <fullName evidence="2">Amino acid transporter family protein</fullName>
    </submittedName>
</protein>
<accession>A0A2P2KSJ7</accession>
<feature type="transmembrane region" description="Helical" evidence="1">
    <location>
        <begin position="27"/>
        <end position="48"/>
    </location>
</feature>